<dbReference type="EMBL" id="CAEKDK010000001">
    <property type="protein sequence ID" value="CAB4263284.1"/>
    <property type="molecule type" value="Genomic_DNA"/>
</dbReference>
<name>A0A6J5THG5_PRUAR</name>
<organism evidence="1 3">
    <name type="scientific">Prunus armeniaca</name>
    <name type="common">Apricot</name>
    <name type="synonym">Armeniaca vulgaris</name>
    <dbReference type="NCBI Taxonomy" id="36596"/>
    <lineage>
        <taxon>Eukaryota</taxon>
        <taxon>Viridiplantae</taxon>
        <taxon>Streptophyta</taxon>
        <taxon>Embryophyta</taxon>
        <taxon>Tracheophyta</taxon>
        <taxon>Spermatophyta</taxon>
        <taxon>Magnoliopsida</taxon>
        <taxon>eudicotyledons</taxon>
        <taxon>Gunneridae</taxon>
        <taxon>Pentapetalae</taxon>
        <taxon>rosids</taxon>
        <taxon>fabids</taxon>
        <taxon>Rosales</taxon>
        <taxon>Rosaceae</taxon>
        <taxon>Amygdaloideae</taxon>
        <taxon>Amygdaleae</taxon>
        <taxon>Prunus</taxon>
    </lineage>
</organism>
<dbReference type="Proteomes" id="UP000507222">
    <property type="component" value="Unassembled WGS sequence"/>
</dbReference>
<gene>
    <name evidence="1" type="ORF">CURHAP_LOCUS3408</name>
    <name evidence="2" type="ORF">ORAREDHAP_LOCUS3609</name>
</gene>
<proteinExistence type="predicted"/>
<evidence type="ECO:0000313" key="3">
    <source>
        <dbReference type="Proteomes" id="UP000507222"/>
    </source>
</evidence>
<accession>A0A6J5THG5</accession>
<reference evidence="4" key="1">
    <citation type="journal article" date="2020" name="Genome Biol.">
        <title>Gamete binning: chromosome-level and haplotype-resolved genome assembly enabled by high-throughput single-cell sequencing of gamete genomes.</title>
        <authorList>
            <person name="Campoy J.A."/>
            <person name="Sun H."/>
            <person name="Goel M."/>
            <person name="Jiao W.-B."/>
            <person name="Folz-Donahue K."/>
            <person name="Wang N."/>
            <person name="Rubio M."/>
            <person name="Liu C."/>
            <person name="Kukat C."/>
            <person name="Ruiz D."/>
            <person name="Huettel B."/>
            <person name="Schneeberger K."/>
        </authorList>
    </citation>
    <scope>NUCLEOTIDE SEQUENCE [LARGE SCALE GENOMIC DNA]</scope>
    <source>
        <strain evidence="4">cv. Rojo Pasion</strain>
    </source>
</reference>
<keyword evidence="4" id="KW-1185">Reference proteome</keyword>
<protein>
    <submittedName>
        <fullName evidence="1">Uncharacterized protein</fullName>
    </submittedName>
</protein>
<evidence type="ECO:0000313" key="1">
    <source>
        <dbReference type="EMBL" id="CAB4263284.1"/>
    </source>
</evidence>
<sequence>MERSFIGSSISLCCSRELHELLDSGSCTIFGASHVTGFSIDVFKAALEVLPYATFEFIPFSKSDGRQAPMLALKMIWSIEYIFG</sequence>
<evidence type="ECO:0000313" key="4">
    <source>
        <dbReference type="Proteomes" id="UP000507245"/>
    </source>
</evidence>
<dbReference type="Proteomes" id="UP000507245">
    <property type="component" value="Unassembled WGS sequence"/>
</dbReference>
<dbReference type="OrthoDB" id="5984008at2759"/>
<reference evidence="1 3" key="2">
    <citation type="submission" date="2020-05" db="EMBL/GenBank/DDBJ databases">
        <authorList>
            <person name="Campoy J."/>
            <person name="Schneeberger K."/>
            <person name="Spophaly S."/>
        </authorList>
    </citation>
    <scope>NUCLEOTIDE SEQUENCE [LARGE SCALE GENOMIC DNA]</scope>
    <source>
        <strain evidence="1">PruArmRojPasFocal</strain>
    </source>
</reference>
<dbReference type="AlphaFoldDB" id="A0A6J5THG5"/>
<evidence type="ECO:0000313" key="2">
    <source>
        <dbReference type="EMBL" id="CAB4294002.1"/>
    </source>
</evidence>
<dbReference type="EMBL" id="CAEKKB010000001">
    <property type="protein sequence ID" value="CAB4294002.1"/>
    <property type="molecule type" value="Genomic_DNA"/>
</dbReference>